<dbReference type="PANTHER" id="PTHR45752">
    <property type="entry name" value="LEUCINE-RICH REPEAT-CONTAINING"/>
    <property type="match status" value="1"/>
</dbReference>
<dbReference type="Gramene" id="Pp3c6_19101V3.1">
    <property type="protein sequence ID" value="Pp3c6_19101V3.1"/>
    <property type="gene ID" value="Pp3c6_19101"/>
</dbReference>
<dbReference type="InterPro" id="IPR050715">
    <property type="entry name" value="LRR-SigEffector_domain"/>
</dbReference>
<dbReference type="InParanoid" id="A0A2K1KG99"/>
<keyword evidence="3" id="KW-1185">Reference proteome</keyword>
<reference evidence="1 3" key="2">
    <citation type="journal article" date="2018" name="Plant J.">
        <title>The Physcomitrella patens chromosome-scale assembly reveals moss genome structure and evolution.</title>
        <authorList>
            <person name="Lang D."/>
            <person name="Ullrich K.K."/>
            <person name="Murat F."/>
            <person name="Fuchs J."/>
            <person name="Jenkins J."/>
            <person name="Haas F.B."/>
            <person name="Piednoel M."/>
            <person name="Gundlach H."/>
            <person name="Van Bel M."/>
            <person name="Meyberg R."/>
            <person name="Vives C."/>
            <person name="Morata J."/>
            <person name="Symeonidi A."/>
            <person name="Hiss M."/>
            <person name="Muchero W."/>
            <person name="Kamisugi Y."/>
            <person name="Saleh O."/>
            <person name="Blanc G."/>
            <person name="Decker E.L."/>
            <person name="van Gessel N."/>
            <person name="Grimwood J."/>
            <person name="Hayes R.D."/>
            <person name="Graham S.W."/>
            <person name="Gunter L.E."/>
            <person name="McDaniel S.F."/>
            <person name="Hoernstein S.N.W."/>
            <person name="Larsson A."/>
            <person name="Li F.W."/>
            <person name="Perroud P.F."/>
            <person name="Phillips J."/>
            <person name="Ranjan P."/>
            <person name="Rokshar D.S."/>
            <person name="Rothfels C.J."/>
            <person name="Schneider L."/>
            <person name="Shu S."/>
            <person name="Stevenson D.W."/>
            <person name="Thummler F."/>
            <person name="Tillich M."/>
            <person name="Villarreal Aguilar J.C."/>
            <person name="Widiez T."/>
            <person name="Wong G.K."/>
            <person name="Wymore A."/>
            <person name="Zhang Y."/>
            <person name="Zimmer A.D."/>
            <person name="Quatrano R.S."/>
            <person name="Mayer K.F.X."/>
            <person name="Goodstein D."/>
            <person name="Casacuberta J.M."/>
            <person name="Vandepoele K."/>
            <person name="Reski R."/>
            <person name="Cuming A.C."/>
            <person name="Tuskan G.A."/>
            <person name="Maumus F."/>
            <person name="Salse J."/>
            <person name="Schmutz J."/>
            <person name="Rensing S.A."/>
        </authorList>
    </citation>
    <scope>NUCLEOTIDE SEQUENCE [LARGE SCALE GENOMIC DNA]</scope>
    <source>
        <strain evidence="2 3">cv. Gransden 2004</strain>
    </source>
</reference>
<dbReference type="InterPro" id="IPR032675">
    <property type="entry name" value="LRR_dom_sf"/>
</dbReference>
<dbReference type="EMBL" id="ABEU02000006">
    <property type="protein sequence ID" value="PNR52801.1"/>
    <property type="molecule type" value="Genomic_DNA"/>
</dbReference>
<dbReference type="EnsemblPlants" id="Pp3c6_19101V3.1">
    <property type="protein sequence ID" value="Pp3c6_19101V3.1"/>
    <property type="gene ID" value="Pp3c6_19101"/>
</dbReference>
<evidence type="ECO:0000313" key="1">
    <source>
        <dbReference type="EMBL" id="PNR52801.1"/>
    </source>
</evidence>
<proteinExistence type="predicted"/>
<sequence>MALNLAGSRKRKFETEDFANIPNLHFLVLPDDCNVYGGFRCMSKKFRWLQWRSMSFDHLPEGLNTSHLMTLDFSKSTKLAYLWTESEGNWEICPNLLQLYLNGCTSINYIPDSIGNAMQLQCLELQKIGALSNLNQLYINHCPFLMKILLSIGLLSSLENLSIGGTSNYLKFSNGFGEVWTMLSYLSLYNCKRFGSLFNYRTFQNLMFLKISHCKTLIDILESIGFLKCLWNLKISLNRSLQNLPNSIGDVNMVQILNLWRCNSLKRLPKTLDKIKSLIELFIEECPIKKLSRAISQLTQLRRLKLKTCKNLQKLPTSIT</sequence>
<organism evidence="1">
    <name type="scientific">Physcomitrium patens</name>
    <name type="common">Spreading-leaved earth moss</name>
    <name type="synonym">Physcomitrella patens</name>
    <dbReference type="NCBI Taxonomy" id="3218"/>
    <lineage>
        <taxon>Eukaryota</taxon>
        <taxon>Viridiplantae</taxon>
        <taxon>Streptophyta</taxon>
        <taxon>Embryophyta</taxon>
        <taxon>Bryophyta</taxon>
        <taxon>Bryophytina</taxon>
        <taxon>Bryopsida</taxon>
        <taxon>Funariidae</taxon>
        <taxon>Funariales</taxon>
        <taxon>Funariaceae</taxon>
        <taxon>Physcomitrium</taxon>
    </lineage>
</organism>
<gene>
    <name evidence="1" type="ORF">PHYPA_009176</name>
</gene>
<evidence type="ECO:0000313" key="2">
    <source>
        <dbReference type="EnsemblPlants" id="Pp3c6_19101V3.1"/>
    </source>
</evidence>
<protein>
    <submittedName>
        <fullName evidence="1 2">Uncharacterized protein</fullName>
    </submittedName>
</protein>
<dbReference type="SUPFAM" id="SSF52058">
    <property type="entry name" value="L domain-like"/>
    <property type="match status" value="1"/>
</dbReference>
<evidence type="ECO:0000313" key="3">
    <source>
        <dbReference type="Proteomes" id="UP000006727"/>
    </source>
</evidence>
<reference evidence="2" key="3">
    <citation type="submission" date="2020-12" db="UniProtKB">
        <authorList>
            <consortium name="EnsemblPlants"/>
        </authorList>
    </citation>
    <scope>IDENTIFICATION</scope>
</reference>
<accession>A0A2K1KG99</accession>
<name>A0A2K1KG99_PHYPA</name>
<dbReference type="Gene3D" id="3.80.10.10">
    <property type="entry name" value="Ribonuclease Inhibitor"/>
    <property type="match status" value="2"/>
</dbReference>
<reference evidence="1 3" key="1">
    <citation type="journal article" date="2008" name="Science">
        <title>The Physcomitrella genome reveals evolutionary insights into the conquest of land by plants.</title>
        <authorList>
            <person name="Rensing S."/>
            <person name="Lang D."/>
            <person name="Zimmer A."/>
            <person name="Terry A."/>
            <person name="Salamov A."/>
            <person name="Shapiro H."/>
            <person name="Nishiyama T."/>
            <person name="Perroud P.-F."/>
            <person name="Lindquist E."/>
            <person name="Kamisugi Y."/>
            <person name="Tanahashi T."/>
            <person name="Sakakibara K."/>
            <person name="Fujita T."/>
            <person name="Oishi K."/>
            <person name="Shin-I T."/>
            <person name="Kuroki Y."/>
            <person name="Toyoda A."/>
            <person name="Suzuki Y."/>
            <person name="Hashimoto A."/>
            <person name="Yamaguchi K."/>
            <person name="Sugano A."/>
            <person name="Kohara Y."/>
            <person name="Fujiyama A."/>
            <person name="Anterola A."/>
            <person name="Aoki S."/>
            <person name="Ashton N."/>
            <person name="Barbazuk W.B."/>
            <person name="Barker E."/>
            <person name="Bennetzen J."/>
            <person name="Bezanilla M."/>
            <person name="Blankenship R."/>
            <person name="Cho S.H."/>
            <person name="Dutcher S."/>
            <person name="Estelle M."/>
            <person name="Fawcett J.A."/>
            <person name="Gundlach H."/>
            <person name="Hanada K."/>
            <person name="Heyl A."/>
            <person name="Hicks K.A."/>
            <person name="Hugh J."/>
            <person name="Lohr M."/>
            <person name="Mayer K."/>
            <person name="Melkozernov A."/>
            <person name="Murata T."/>
            <person name="Nelson D."/>
            <person name="Pils B."/>
            <person name="Prigge M."/>
            <person name="Reiss B."/>
            <person name="Renner T."/>
            <person name="Rombauts S."/>
            <person name="Rushton P."/>
            <person name="Sanderfoot A."/>
            <person name="Schween G."/>
            <person name="Shiu S.-H."/>
            <person name="Stueber K."/>
            <person name="Theodoulou F.L."/>
            <person name="Tu H."/>
            <person name="Van de Peer Y."/>
            <person name="Verrier P.J."/>
            <person name="Waters E."/>
            <person name="Wood A."/>
            <person name="Yang L."/>
            <person name="Cove D."/>
            <person name="Cuming A."/>
            <person name="Hasebe M."/>
            <person name="Lucas S."/>
            <person name="Mishler D.B."/>
            <person name="Reski R."/>
            <person name="Grigoriev I."/>
            <person name="Quatrano R.S."/>
            <person name="Boore J.L."/>
        </authorList>
    </citation>
    <scope>NUCLEOTIDE SEQUENCE [LARGE SCALE GENOMIC DNA]</scope>
    <source>
        <strain evidence="2 3">cv. Gransden 2004</strain>
    </source>
</reference>
<dbReference type="GO" id="GO:0035556">
    <property type="term" value="P:intracellular signal transduction"/>
    <property type="evidence" value="ECO:0000318"/>
    <property type="project" value="GO_Central"/>
</dbReference>
<dbReference type="PANTHER" id="PTHR45752:SF187">
    <property type="entry name" value="LEUCINE-RICH REPEAT AND IQ DOMAIN-CONTAINING PROTEIN 4"/>
    <property type="match status" value="1"/>
</dbReference>
<dbReference type="Proteomes" id="UP000006727">
    <property type="component" value="Chromosome 6"/>
</dbReference>
<dbReference type="AlphaFoldDB" id="A0A2K1KG99"/>